<dbReference type="Gene3D" id="3.40.50.2000">
    <property type="entry name" value="Glycogen Phosphorylase B"/>
    <property type="match status" value="2"/>
</dbReference>
<evidence type="ECO:0000256" key="2">
    <source>
        <dbReference type="ARBA" id="ARBA00022676"/>
    </source>
</evidence>
<sequence>MKKMKVMLLTHSFTPEISPPQRRWSIIADELGQLGHEVTVVTPKSNRIATKRQSRLLDNHYLKLQHYPSMRRSKTMLGKVLKHGVDAVLSVPAAFRGQKPDVIIATVPAIPTLIVGFVASRLRGVPLVVDLRDAWPDLLSESQVIKFRWVEPAISKIISFVVNKSDMLVTVTYGLAGKMERNGVKNVATITNGVETEREDLTVAQRDIDGEFHILYLGNIGRSQGLETVIRAMEYVPESVRLRIVGQGTEKSKLMSLAKDLGLDIDFQDPVYGQEVLENYSWADTCLVSLRPDWPSFNHTVPSKLYELLYLNQHVSGLVRGEAAEIIRDSEAGTVIEQDVPSLAAYINNLVANPGILRTDRRGTDWVRKHGSLRQAGREYAELLATVVDAYSKR</sequence>
<dbReference type="GO" id="GO:0016758">
    <property type="term" value="F:hexosyltransferase activity"/>
    <property type="evidence" value="ECO:0007669"/>
    <property type="project" value="TreeGrafter"/>
</dbReference>
<keyword evidence="3 6" id="KW-0808">Transferase</keyword>
<evidence type="ECO:0000313" key="6">
    <source>
        <dbReference type="EMBL" id="TFH57453.1"/>
    </source>
</evidence>
<evidence type="ECO:0000313" key="7">
    <source>
        <dbReference type="Proteomes" id="UP000297638"/>
    </source>
</evidence>
<dbReference type="AlphaFoldDB" id="A0A4Y8U2L0"/>
<dbReference type="EMBL" id="SPDS01000001">
    <property type="protein sequence ID" value="TFH57453.1"/>
    <property type="molecule type" value="Genomic_DNA"/>
</dbReference>
<dbReference type="InterPro" id="IPR028098">
    <property type="entry name" value="Glyco_trans_4-like_N"/>
</dbReference>
<dbReference type="GO" id="GO:1901137">
    <property type="term" value="P:carbohydrate derivative biosynthetic process"/>
    <property type="evidence" value="ECO:0007669"/>
    <property type="project" value="UniProtKB-ARBA"/>
</dbReference>
<dbReference type="Pfam" id="PF13579">
    <property type="entry name" value="Glyco_trans_4_4"/>
    <property type="match status" value="1"/>
</dbReference>
<feature type="domain" description="Glycosyl transferase family 1" evidence="4">
    <location>
        <begin position="209"/>
        <end position="357"/>
    </location>
</feature>
<accession>A0A4Y8U2L0</accession>
<dbReference type="PANTHER" id="PTHR45947">
    <property type="entry name" value="SULFOQUINOVOSYL TRANSFERASE SQD2"/>
    <property type="match status" value="1"/>
</dbReference>
<comment type="caution">
    <text evidence="6">The sequence shown here is derived from an EMBL/GenBank/DDBJ whole genome shotgun (WGS) entry which is preliminary data.</text>
</comment>
<name>A0A4Y8U2L0_9MICC</name>
<keyword evidence="2" id="KW-0328">Glycosyltransferase</keyword>
<dbReference type="SUPFAM" id="SSF53756">
    <property type="entry name" value="UDP-Glycosyltransferase/glycogen phosphorylase"/>
    <property type="match status" value="1"/>
</dbReference>
<protein>
    <recommendedName>
        <fullName evidence="1">D-inositol 3-phosphate glycosyltransferase</fullName>
    </recommendedName>
</protein>
<evidence type="ECO:0000259" key="5">
    <source>
        <dbReference type="Pfam" id="PF13579"/>
    </source>
</evidence>
<dbReference type="InterPro" id="IPR050194">
    <property type="entry name" value="Glycosyltransferase_grp1"/>
</dbReference>
<dbReference type="Pfam" id="PF00534">
    <property type="entry name" value="Glycos_transf_1"/>
    <property type="match status" value="1"/>
</dbReference>
<reference evidence="6 7" key="1">
    <citation type="submission" date="2019-03" db="EMBL/GenBank/DDBJ databases">
        <title>Glutamicibacter sp. LJH19 genome.</title>
        <authorList>
            <person name="Sinai Borker S."/>
            <person name="Kumar R."/>
        </authorList>
    </citation>
    <scope>NUCLEOTIDE SEQUENCE [LARGE SCALE GENOMIC DNA]</scope>
    <source>
        <strain evidence="6 7">LJH19</strain>
    </source>
</reference>
<feature type="domain" description="Glycosyltransferase subfamily 4-like N-terminal" evidence="5">
    <location>
        <begin position="23"/>
        <end position="193"/>
    </location>
</feature>
<organism evidence="6 7">
    <name type="scientific">Glutamicibacter arilaitensis</name>
    <dbReference type="NCBI Taxonomy" id="256701"/>
    <lineage>
        <taxon>Bacteria</taxon>
        <taxon>Bacillati</taxon>
        <taxon>Actinomycetota</taxon>
        <taxon>Actinomycetes</taxon>
        <taxon>Micrococcales</taxon>
        <taxon>Micrococcaceae</taxon>
        <taxon>Glutamicibacter</taxon>
    </lineage>
</organism>
<proteinExistence type="predicted"/>
<evidence type="ECO:0000256" key="3">
    <source>
        <dbReference type="ARBA" id="ARBA00022679"/>
    </source>
</evidence>
<evidence type="ECO:0000256" key="1">
    <source>
        <dbReference type="ARBA" id="ARBA00021292"/>
    </source>
</evidence>
<dbReference type="CDD" id="cd03794">
    <property type="entry name" value="GT4_WbuB-like"/>
    <property type="match status" value="1"/>
</dbReference>
<dbReference type="Proteomes" id="UP000297638">
    <property type="component" value="Unassembled WGS sequence"/>
</dbReference>
<dbReference type="InterPro" id="IPR001296">
    <property type="entry name" value="Glyco_trans_1"/>
</dbReference>
<dbReference type="PANTHER" id="PTHR45947:SF3">
    <property type="entry name" value="SULFOQUINOVOSYL TRANSFERASE SQD2"/>
    <property type="match status" value="1"/>
</dbReference>
<gene>
    <name evidence="6" type="ORF">EXY26_10880</name>
</gene>
<evidence type="ECO:0000259" key="4">
    <source>
        <dbReference type="Pfam" id="PF00534"/>
    </source>
</evidence>